<dbReference type="InterPro" id="IPR012338">
    <property type="entry name" value="Beta-lactam/transpept-like"/>
</dbReference>
<dbReference type="AlphaFoldDB" id="A0A238VUD9"/>
<dbReference type="SUPFAM" id="SSF56601">
    <property type="entry name" value="beta-lactamase/transpeptidase-like"/>
    <property type="match status" value="1"/>
</dbReference>
<dbReference type="Proteomes" id="UP000198412">
    <property type="component" value="Unassembled WGS sequence"/>
</dbReference>
<keyword evidence="3" id="KW-1185">Reference proteome</keyword>
<dbReference type="InterPro" id="IPR050789">
    <property type="entry name" value="Diverse_Enzym_Activities"/>
</dbReference>
<dbReference type="EMBL" id="FZNX01000001">
    <property type="protein sequence ID" value="SNR37950.1"/>
    <property type="molecule type" value="Genomic_DNA"/>
</dbReference>
<sequence length="438" mass="49496">MKRLILLIPILFIGISLQAQVNTKVNLSFEDKVQTWLTENNVPGVSVGIIEEGKIKYVKAFGEIQKGVPAEVNSIFNIASMTKPVVTMLTLKLVEEGKWKLDEPLFHYWVDPDVKDEPYHKILTTRHVLNHQTGFTNWRSGHPTKKLTFDFEPGTQYHYSGEGFEYLRKVLERKFKKPLEKLLDSLIFKPIGMENTQYWNESIDTLRLARCHDANGNDYNFSYKTSVLAAGNLLSTTEDYCKFLIYVMNGAGLSQNLYDDMLNPKTTGNEHAPRGLGWEIIKDLPNGEYAIEHGGVNTGMWSMSFILPKSQRGIVVLTNGDGGALLYSNIIKEAFAEGETIINYIMGVSPREMVTLSDEVLERYTGDWLDSDGREHTIVKGDGVLKFSGEGLPNVTLYPESENKFFLKGFDVQFEFTNSDSFTLISAGNIDWTAKKVK</sequence>
<dbReference type="RefSeq" id="WP_089377342.1">
    <property type="nucleotide sequence ID" value="NZ_FZNX01000001.1"/>
</dbReference>
<evidence type="ECO:0000313" key="2">
    <source>
        <dbReference type="EMBL" id="SNR37950.1"/>
    </source>
</evidence>
<feature type="domain" description="Beta-lactamase-related" evidence="1">
    <location>
        <begin position="30"/>
        <end position="323"/>
    </location>
</feature>
<dbReference type="PANTHER" id="PTHR43283:SF18">
    <property type="match status" value="1"/>
</dbReference>
<evidence type="ECO:0000259" key="1">
    <source>
        <dbReference type="Pfam" id="PF00144"/>
    </source>
</evidence>
<proteinExistence type="predicted"/>
<accession>A0A238VUD9</accession>
<protein>
    <submittedName>
        <fullName evidence="2">CubicO group peptidase, beta-lactamase class C family</fullName>
    </submittedName>
</protein>
<gene>
    <name evidence="2" type="ORF">SAMN04488111_1055</name>
</gene>
<dbReference type="Gene3D" id="3.40.710.10">
    <property type="entry name" value="DD-peptidase/beta-lactamase superfamily"/>
    <property type="match status" value="1"/>
</dbReference>
<dbReference type="InterPro" id="IPR001466">
    <property type="entry name" value="Beta-lactam-related"/>
</dbReference>
<name>A0A238VUD9_9FLAO</name>
<evidence type="ECO:0000313" key="3">
    <source>
        <dbReference type="Proteomes" id="UP000198412"/>
    </source>
</evidence>
<dbReference type="Pfam" id="PF00144">
    <property type="entry name" value="Beta-lactamase"/>
    <property type="match status" value="1"/>
</dbReference>
<dbReference type="OrthoDB" id="1357763at2"/>
<organism evidence="2 3">
    <name type="scientific">Lutibacter flavus</name>
    <dbReference type="NCBI Taxonomy" id="691689"/>
    <lineage>
        <taxon>Bacteria</taxon>
        <taxon>Pseudomonadati</taxon>
        <taxon>Bacteroidota</taxon>
        <taxon>Flavobacteriia</taxon>
        <taxon>Flavobacteriales</taxon>
        <taxon>Flavobacteriaceae</taxon>
        <taxon>Lutibacter</taxon>
    </lineage>
</organism>
<reference evidence="3" key="1">
    <citation type="submission" date="2017-06" db="EMBL/GenBank/DDBJ databases">
        <authorList>
            <person name="Varghese N."/>
            <person name="Submissions S."/>
        </authorList>
    </citation>
    <scope>NUCLEOTIDE SEQUENCE [LARGE SCALE GENOMIC DNA]</scope>
    <source>
        <strain evidence="3">DSM 27993</strain>
    </source>
</reference>
<dbReference type="PANTHER" id="PTHR43283">
    <property type="entry name" value="BETA-LACTAMASE-RELATED"/>
    <property type="match status" value="1"/>
</dbReference>